<protein>
    <recommendedName>
        <fullName evidence="7">Small ribosomal subunit protein uS13m</fullName>
    </recommendedName>
</protein>
<comment type="similarity">
    <text evidence="2">Belongs to the universal ribosomal protein uS13 family.</text>
</comment>
<dbReference type="GO" id="GO:0003723">
    <property type="term" value="F:RNA binding"/>
    <property type="evidence" value="ECO:0007669"/>
    <property type="project" value="InterPro"/>
</dbReference>
<evidence type="ECO:0000313" key="9">
    <source>
        <dbReference type="EMBL" id="KAK0547085.1"/>
    </source>
</evidence>
<evidence type="ECO:0000313" key="10">
    <source>
        <dbReference type="Proteomes" id="UP001176517"/>
    </source>
</evidence>
<evidence type="ECO:0000256" key="8">
    <source>
        <dbReference type="SAM" id="MobiDB-lite"/>
    </source>
</evidence>
<dbReference type="Gene3D" id="1.10.8.50">
    <property type="match status" value="1"/>
</dbReference>
<dbReference type="FunFam" id="4.10.910.10:FF:000004">
    <property type="entry name" value="Small subunit ribosomal protein S13"/>
    <property type="match status" value="1"/>
</dbReference>
<keyword evidence="5" id="KW-0687">Ribonucleoprotein</keyword>
<comment type="subcellular location">
    <subcellularLocation>
        <location evidence="1">Mitochondrion</location>
    </subcellularLocation>
</comment>
<keyword evidence="3" id="KW-0689">Ribosomal protein</keyword>
<gene>
    <name evidence="9" type="ORF">OC846_005014</name>
</gene>
<feature type="compositionally biased region" description="Low complexity" evidence="8">
    <location>
        <begin position="89"/>
        <end position="111"/>
    </location>
</feature>
<evidence type="ECO:0000256" key="3">
    <source>
        <dbReference type="ARBA" id="ARBA00022980"/>
    </source>
</evidence>
<evidence type="ECO:0000256" key="7">
    <source>
        <dbReference type="ARBA" id="ARBA00040757"/>
    </source>
</evidence>
<keyword evidence="10" id="KW-1185">Reference proteome</keyword>
<dbReference type="GO" id="GO:0005739">
    <property type="term" value="C:mitochondrion"/>
    <property type="evidence" value="ECO:0007669"/>
    <property type="project" value="UniProtKB-SubCell"/>
</dbReference>
<dbReference type="PANTHER" id="PTHR10871:SF1">
    <property type="entry name" value="SMALL RIBOSOMAL SUBUNIT PROTEIN US13M"/>
    <property type="match status" value="1"/>
</dbReference>
<feature type="region of interest" description="Disordered" evidence="8">
    <location>
        <begin position="186"/>
        <end position="217"/>
    </location>
</feature>
<feature type="region of interest" description="Disordered" evidence="8">
    <location>
        <begin position="89"/>
        <end position="132"/>
    </location>
</feature>
<dbReference type="PANTHER" id="PTHR10871">
    <property type="entry name" value="30S RIBOSOMAL PROTEIN S13/40S RIBOSOMAL PROTEIN S18"/>
    <property type="match status" value="1"/>
</dbReference>
<dbReference type="GO" id="GO:0015935">
    <property type="term" value="C:small ribosomal subunit"/>
    <property type="evidence" value="ECO:0007669"/>
    <property type="project" value="TreeGrafter"/>
</dbReference>
<accession>A0AAN6GLL7</accession>
<dbReference type="GO" id="GO:0003735">
    <property type="term" value="F:structural constituent of ribosome"/>
    <property type="evidence" value="ECO:0007669"/>
    <property type="project" value="InterPro"/>
</dbReference>
<dbReference type="AlphaFoldDB" id="A0AAN6GLL7"/>
<dbReference type="SUPFAM" id="SSF46946">
    <property type="entry name" value="S13-like H2TH domain"/>
    <property type="match status" value="1"/>
</dbReference>
<name>A0AAN6GLL7_9BASI</name>
<evidence type="ECO:0000256" key="2">
    <source>
        <dbReference type="ARBA" id="ARBA00008080"/>
    </source>
</evidence>
<dbReference type="GO" id="GO:0006412">
    <property type="term" value="P:translation"/>
    <property type="evidence" value="ECO:0007669"/>
    <property type="project" value="InterPro"/>
</dbReference>
<dbReference type="Gene3D" id="4.10.910.10">
    <property type="entry name" value="30s ribosomal protein s13, domain 2"/>
    <property type="match status" value="1"/>
</dbReference>
<dbReference type="PROSITE" id="PS50159">
    <property type="entry name" value="RIBOSOMAL_S13_2"/>
    <property type="match status" value="1"/>
</dbReference>
<evidence type="ECO:0000256" key="4">
    <source>
        <dbReference type="ARBA" id="ARBA00023128"/>
    </source>
</evidence>
<evidence type="ECO:0000256" key="5">
    <source>
        <dbReference type="ARBA" id="ARBA00023274"/>
    </source>
</evidence>
<keyword evidence="4" id="KW-0496">Mitochondrion</keyword>
<feature type="compositionally biased region" description="Low complexity" evidence="8">
    <location>
        <begin position="192"/>
        <end position="216"/>
    </location>
</feature>
<dbReference type="InterPro" id="IPR010979">
    <property type="entry name" value="Ribosomal_uS13-like_H2TH"/>
</dbReference>
<organism evidence="9 10">
    <name type="scientific">Tilletia horrida</name>
    <dbReference type="NCBI Taxonomy" id="155126"/>
    <lineage>
        <taxon>Eukaryota</taxon>
        <taxon>Fungi</taxon>
        <taxon>Dikarya</taxon>
        <taxon>Basidiomycota</taxon>
        <taxon>Ustilaginomycotina</taxon>
        <taxon>Exobasidiomycetes</taxon>
        <taxon>Tilletiales</taxon>
        <taxon>Tilletiaceae</taxon>
        <taxon>Tilletia</taxon>
    </lineage>
</organism>
<dbReference type="Proteomes" id="UP001176517">
    <property type="component" value="Unassembled WGS sequence"/>
</dbReference>
<dbReference type="InterPro" id="IPR027437">
    <property type="entry name" value="Rbsml_uS13_C"/>
</dbReference>
<feature type="compositionally biased region" description="Low complexity" evidence="8">
    <location>
        <begin position="119"/>
        <end position="132"/>
    </location>
</feature>
<dbReference type="EMBL" id="JAPDMZ010000172">
    <property type="protein sequence ID" value="KAK0547085.1"/>
    <property type="molecule type" value="Genomic_DNA"/>
</dbReference>
<proteinExistence type="inferred from homology"/>
<evidence type="ECO:0000256" key="1">
    <source>
        <dbReference type="ARBA" id="ARBA00004173"/>
    </source>
</evidence>
<sequence length="231" mass="24640">MYLLGAHLPDHKLVHIALRNFLGISHHTARRLCARLQLHESAKVSSLTEAQINQLSAFLSSPSSIPARPAAPTVPVPFTLYASRKLSEASSSSSSSSSSASSPAPRKSAASGTSAGTGLPPSQRPSPSSDPLRSLVLEADLRRQIRANIAHHRMVGSYVGRRHAAGLPVRGQRTRSNAQTARKLNRLERRAYSTASHPTYSASSSPMSTSRGTGRSPAFSMTGLLSALSWR</sequence>
<dbReference type="Pfam" id="PF00416">
    <property type="entry name" value="Ribosomal_S13"/>
    <property type="match status" value="1"/>
</dbReference>
<dbReference type="InterPro" id="IPR001892">
    <property type="entry name" value="Ribosomal_uS13"/>
</dbReference>
<reference evidence="9" key="1">
    <citation type="journal article" date="2023" name="PhytoFront">
        <title>Draft Genome Resources of Seven Strains of Tilletia horrida, Causal Agent of Kernel Smut of Rice.</title>
        <authorList>
            <person name="Khanal S."/>
            <person name="Antony Babu S."/>
            <person name="Zhou X.G."/>
        </authorList>
    </citation>
    <scope>NUCLEOTIDE SEQUENCE</scope>
    <source>
        <strain evidence="9">TX6</strain>
    </source>
</reference>
<evidence type="ECO:0000256" key="6">
    <source>
        <dbReference type="ARBA" id="ARBA00037226"/>
    </source>
</evidence>
<comment type="function">
    <text evidence="6">Component of the mitochondrial ribosome (mitoribosome), a dedicated translation machinery responsible for the synthesis of mitochondrial genome-encoded proteins, including at least some of the essential transmembrane subunits of the mitochondrial respiratory chain. The mitoribosomes are attached to the mitochondrial inner membrane and translation products are cotranslationally integrated into the membrane.</text>
</comment>
<comment type="caution">
    <text evidence="9">The sequence shown here is derived from an EMBL/GenBank/DDBJ whole genome shotgun (WGS) entry which is preliminary data.</text>
</comment>